<reference evidence="2 3" key="1">
    <citation type="submission" date="2018-03" db="EMBL/GenBank/DDBJ databases">
        <title>Genome sequencing of Simplicispira sp.</title>
        <authorList>
            <person name="Kim S.-J."/>
            <person name="Heo J."/>
            <person name="Kwon S.-W."/>
        </authorList>
    </citation>
    <scope>NUCLEOTIDE SEQUENCE [LARGE SCALE GENOMIC DNA]</scope>
    <source>
        <strain evidence="2 3">SC1-8</strain>
    </source>
</reference>
<sequence length="89" mass="9722">MLDVISGGDVGADLASEEGPHPASDTAKPATTSGKNERAQKMQRTKGENFMALLLLRERITRRLDGNRSNVVARDTVETERIVAVQFLL</sequence>
<dbReference type="Proteomes" id="UP000239326">
    <property type="component" value="Chromosome"/>
</dbReference>
<protein>
    <submittedName>
        <fullName evidence="2">Uncharacterized protein</fullName>
    </submittedName>
</protein>
<evidence type="ECO:0000313" key="2">
    <source>
        <dbReference type="EMBL" id="AVO41517.1"/>
    </source>
</evidence>
<evidence type="ECO:0000313" key="3">
    <source>
        <dbReference type="Proteomes" id="UP000239326"/>
    </source>
</evidence>
<dbReference type="AlphaFoldDB" id="A0A2S0N0E0"/>
<dbReference type="KEGG" id="simp:C6571_09620"/>
<proteinExistence type="predicted"/>
<keyword evidence="3" id="KW-1185">Reference proteome</keyword>
<feature type="region of interest" description="Disordered" evidence="1">
    <location>
        <begin position="1"/>
        <end position="44"/>
    </location>
</feature>
<organism evidence="2 3">
    <name type="scientific">Simplicispira suum</name>
    <dbReference type="NCBI Taxonomy" id="2109915"/>
    <lineage>
        <taxon>Bacteria</taxon>
        <taxon>Pseudomonadati</taxon>
        <taxon>Pseudomonadota</taxon>
        <taxon>Betaproteobacteria</taxon>
        <taxon>Burkholderiales</taxon>
        <taxon>Comamonadaceae</taxon>
        <taxon>Simplicispira</taxon>
    </lineage>
</organism>
<accession>A0A2S0N0E0</accession>
<gene>
    <name evidence="2" type="ORF">C6571_09620</name>
</gene>
<dbReference type="EMBL" id="CP027669">
    <property type="protein sequence ID" value="AVO41517.1"/>
    <property type="molecule type" value="Genomic_DNA"/>
</dbReference>
<name>A0A2S0N0E0_9BURK</name>
<evidence type="ECO:0000256" key="1">
    <source>
        <dbReference type="SAM" id="MobiDB-lite"/>
    </source>
</evidence>